<dbReference type="InterPro" id="IPR017871">
    <property type="entry name" value="ABC_transporter-like_CS"/>
</dbReference>
<evidence type="ECO:0000259" key="10">
    <source>
        <dbReference type="PROSITE" id="PS50893"/>
    </source>
</evidence>
<evidence type="ECO:0000256" key="4">
    <source>
        <dbReference type="ARBA" id="ARBA00022741"/>
    </source>
</evidence>
<comment type="subcellular location">
    <subcellularLocation>
        <location evidence="1">Cell membrane</location>
        <topology evidence="1">Peripheral membrane protein</topology>
        <orientation evidence="1">Cytoplasmic side</orientation>
    </subcellularLocation>
</comment>
<evidence type="ECO:0000256" key="3">
    <source>
        <dbReference type="ARBA" id="ARBA00022475"/>
    </source>
</evidence>
<keyword evidence="6" id="KW-1278">Translocase</keyword>
<evidence type="ECO:0000256" key="6">
    <source>
        <dbReference type="ARBA" id="ARBA00022967"/>
    </source>
</evidence>
<dbReference type="InterPro" id="IPR003593">
    <property type="entry name" value="AAA+_ATPase"/>
</dbReference>
<evidence type="ECO:0000256" key="9">
    <source>
        <dbReference type="ARBA" id="ARBA00049985"/>
    </source>
</evidence>
<evidence type="ECO:0000256" key="8">
    <source>
        <dbReference type="ARBA" id="ARBA00023251"/>
    </source>
</evidence>
<dbReference type="InterPro" id="IPR027417">
    <property type="entry name" value="P-loop_NTPase"/>
</dbReference>
<keyword evidence="2" id="KW-0813">Transport</keyword>
<dbReference type="RefSeq" id="WP_242373545.1">
    <property type="nucleotide sequence ID" value="NZ_JAKRKC020000001.1"/>
</dbReference>
<evidence type="ECO:0000256" key="7">
    <source>
        <dbReference type="ARBA" id="ARBA00023136"/>
    </source>
</evidence>
<dbReference type="Gene3D" id="3.40.50.300">
    <property type="entry name" value="P-loop containing nucleotide triphosphate hydrolases"/>
    <property type="match status" value="1"/>
</dbReference>
<dbReference type="PANTHER" id="PTHR42711:SF19">
    <property type="entry name" value="DOXORUBICIN RESISTANCE ATP-BINDING PROTEIN DRRA"/>
    <property type="match status" value="1"/>
</dbReference>
<sequence length="301" mass="32196">MIYAEDLRKRYRHGGRPALRGVGLEVPAGTVCGLLGPNGAGKSTLVRILATLLLPDAGRAEVAGLDVVRDADRLHRLIGLAGQHAAVDELLTGRRNLELFGRLHHLPRKRARERAGELLERFGLDGAAERRVRTYSAGMRRRLDLAASLIVAPPVLFLDEPTTGLDPRSRLQLWELLRALVGEGTTLLLTTQYLDEADHLADQVVVLRDGAVAASGPPAELKRRVGGDRVEAAFASAADAVRARAALGLGGDGGLVVRVPAPDGARSLLRVARALDDAGVPVADLTLRRPTLDEVFLHLTA</sequence>
<accession>A0ABT0G042</accession>
<comment type="similarity">
    <text evidence="9">Belongs to the ABC transporter superfamily. Drug exporter-1 (DrugE1) (TC 3.A.1.105) family.</text>
</comment>
<dbReference type="NCBIfam" id="TIGR01188">
    <property type="entry name" value="drrA"/>
    <property type="match status" value="1"/>
</dbReference>
<dbReference type="Pfam" id="PF00005">
    <property type="entry name" value="ABC_tran"/>
    <property type="match status" value="1"/>
</dbReference>
<evidence type="ECO:0000256" key="5">
    <source>
        <dbReference type="ARBA" id="ARBA00022840"/>
    </source>
</evidence>
<dbReference type="PROSITE" id="PS00211">
    <property type="entry name" value="ABC_TRANSPORTER_1"/>
    <property type="match status" value="1"/>
</dbReference>
<dbReference type="InterPro" id="IPR003439">
    <property type="entry name" value="ABC_transporter-like_ATP-bd"/>
</dbReference>
<dbReference type="InterPro" id="IPR005894">
    <property type="entry name" value="DrrA"/>
</dbReference>
<keyword evidence="3" id="KW-1003">Cell membrane</keyword>
<dbReference type="GO" id="GO:0005524">
    <property type="term" value="F:ATP binding"/>
    <property type="evidence" value="ECO:0007669"/>
    <property type="project" value="UniProtKB-KW"/>
</dbReference>
<gene>
    <name evidence="11" type="ORF">MF672_027525</name>
</gene>
<evidence type="ECO:0000313" key="12">
    <source>
        <dbReference type="Proteomes" id="UP001317259"/>
    </source>
</evidence>
<feature type="domain" description="ABC transporter" evidence="10">
    <location>
        <begin position="2"/>
        <end position="234"/>
    </location>
</feature>
<name>A0ABT0G042_9ACTN</name>
<dbReference type="InterPro" id="IPR050763">
    <property type="entry name" value="ABC_transporter_ATP-binding"/>
</dbReference>
<evidence type="ECO:0000256" key="2">
    <source>
        <dbReference type="ARBA" id="ARBA00022448"/>
    </source>
</evidence>
<dbReference type="EMBL" id="JAKRKC020000001">
    <property type="protein sequence ID" value="MCK2217513.1"/>
    <property type="molecule type" value="Genomic_DNA"/>
</dbReference>
<reference evidence="11 12" key="1">
    <citation type="submission" date="2022-04" db="EMBL/GenBank/DDBJ databases">
        <title>Genome draft of Actinomadura sp. ATCC 31491.</title>
        <authorList>
            <person name="Shi X."/>
            <person name="Du Y."/>
        </authorList>
    </citation>
    <scope>NUCLEOTIDE SEQUENCE [LARGE SCALE GENOMIC DNA]</scope>
    <source>
        <strain evidence="11 12">ATCC 31491</strain>
    </source>
</reference>
<keyword evidence="12" id="KW-1185">Reference proteome</keyword>
<dbReference type="PROSITE" id="PS50893">
    <property type="entry name" value="ABC_TRANSPORTER_2"/>
    <property type="match status" value="1"/>
</dbReference>
<organism evidence="11 12">
    <name type="scientific">Actinomadura luzonensis</name>
    <dbReference type="NCBI Taxonomy" id="2805427"/>
    <lineage>
        <taxon>Bacteria</taxon>
        <taxon>Bacillati</taxon>
        <taxon>Actinomycetota</taxon>
        <taxon>Actinomycetes</taxon>
        <taxon>Streptosporangiales</taxon>
        <taxon>Thermomonosporaceae</taxon>
        <taxon>Actinomadura</taxon>
    </lineage>
</organism>
<proteinExistence type="inferred from homology"/>
<keyword evidence="8" id="KW-0046">Antibiotic resistance</keyword>
<dbReference type="SMART" id="SM00382">
    <property type="entry name" value="AAA"/>
    <property type="match status" value="1"/>
</dbReference>
<dbReference type="PANTHER" id="PTHR42711">
    <property type="entry name" value="ABC TRANSPORTER ATP-BINDING PROTEIN"/>
    <property type="match status" value="1"/>
</dbReference>
<dbReference type="SUPFAM" id="SSF52540">
    <property type="entry name" value="P-loop containing nucleoside triphosphate hydrolases"/>
    <property type="match status" value="1"/>
</dbReference>
<keyword evidence="7" id="KW-0472">Membrane</keyword>
<keyword evidence="5 11" id="KW-0067">ATP-binding</keyword>
<protein>
    <submittedName>
        <fullName evidence="11">ATP-binding cassette domain-containing protein</fullName>
    </submittedName>
</protein>
<evidence type="ECO:0000256" key="1">
    <source>
        <dbReference type="ARBA" id="ARBA00004413"/>
    </source>
</evidence>
<evidence type="ECO:0000313" key="11">
    <source>
        <dbReference type="EMBL" id="MCK2217513.1"/>
    </source>
</evidence>
<comment type="caution">
    <text evidence="11">The sequence shown here is derived from an EMBL/GenBank/DDBJ whole genome shotgun (WGS) entry which is preliminary data.</text>
</comment>
<dbReference type="Proteomes" id="UP001317259">
    <property type="component" value="Unassembled WGS sequence"/>
</dbReference>
<keyword evidence="4" id="KW-0547">Nucleotide-binding</keyword>